<evidence type="ECO:0000313" key="4">
    <source>
        <dbReference type="Proteomes" id="UP000660745"/>
    </source>
</evidence>
<name>A0A918A2H9_9ACTN</name>
<evidence type="ECO:0000256" key="1">
    <source>
        <dbReference type="ARBA" id="ARBA00023125"/>
    </source>
</evidence>
<dbReference type="InterPro" id="IPR000551">
    <property type="entry name" value="MerR-type_HTH_dom"/>
</dbReference>
<organism evidence="3 4">
    <name type="scientific">Nonomuraea glycinis</name>
    <dbReference type="NCBI Taxonomy" id="2047744"/>
    <lineage>
        <taxon>Bacteria</taxon>
        <taxon>Bacillati</taxon>
        <taxon>Actinomycetota</taxon>
        <taxon>Actinomycetes</taxon>
        <taxon>Streptosporangiales</taxon>
        <taxon>Streptosporangiaceae</taxon>
        <taxon>Nonomuraea</taxon>
    </lineage>
</organism>
<dbReference type="InterPro" id="IPR009061">
    <property type="entry name" value="DNA-bd_dom_put_sf"/>
</dbReference>
<keyword evidence="1" id="KW-0238">DNA-binding</keyword>
<dbReference type="Pfam" id="PF13411">
    <property type="entry name" value="MerR_1"/>
    <property type="match status" value="2"/>
</dbReference>
<dbReference type="InterPro" id="IPR047057">
    <property type="entry name" value="MerR_fam"/>
</dbReference>
<keyword evidence="4" id="KW-1185">Reference proteome</keyword>
<dbReference type="Gene3D" id="1.10.1660.10">
    <property type="match status" value="2"/>
</dbReference>
<evidence type="ECO:0000259" key="2">
    <source>
        <dbReference type="PROSITE" id="PS50937"/>
    </source>
</evidence>
<accession>A0A918A2H9</accession>
<reference evidence="3" key="1">
    <citation type="journal article" date="2014" name="Int. J. Syst. Evol. Microbiol.">
        <title>Complete genome sequence of Corynebacterium casei LMG S-19264T (=DSM 44701T), isolated from a smear-ripened cheese.</title>
        <authorList>
            <consortium name="US DOE Joint Genome Institute (JGI-PGF)"/>
            <person name="Walter F."/>
            <person name="Albersmeier A."/>
            <person name="Kalinowski J."/>
            <person name="Ruckert C."/>
        </authorList>
    </citation>
    <scope>NUCLEOTIDE SEQUENCE</scope>
    <source>
        <strain evidence="3">CGMCC 4.7430</strain>
    </source>
</reference>
<dbReference type="PANTHER" id="PTHR30204:SF93">
    <property type="entry name" value="HTH MERR-TYPE DOMAIN-CONTAINING PROTEIN"/>
    <property type="match status" value="1"/>
</dbReference>
<gene>
    <name evidence="3" type="ORF">GCM10012278_23810</name>
</gene>
<dbReference type="RefSeq" id="WP_225276944.1">
    <property type="nucleotide sequence ID" value="NZ_BMNK01000003.1"/>
</dbReference>
<feature type="domain" description="HTH merR-type" evidence="2">
    <location>
        <begin position="11"/>
        <end position="59"/>
    </location>
</feature>
<dbReference type="AlphaFoldDB" id="A0A918A2H9"/>
<comment type="caution">
    <text evidence="3">The sequence shown here is derived from an EMBL/GenBank/DDBJ whole genome shotgun (WGS) entry which is preliminary data.</text>
</comment>
<evidence type="ECO:0000313" key="3">
    <source>
        <dbReference type="EMBL" id="GGP05229.1"/>
    </source>
</evidence>
<dbReference type="GO" id="GO:0003700">
    <property type="term" value="F:DNA-binding transcription factor activity"/>
    <property type="evidence" value="ECO:0007669"/>
    <property type="project" value="InterPro"/>
</dbReference>
<reference evidence="3" key="2">
    <citation type="submission" date="2020-09" db="EMBL/GenBank/DDBJ databases">
        <authorList>
            <person name="Sun Q."/>
            <person name="Zhou Y."/>
        </authorList>
    </citation>
    <scope>NUCLEOTIDE SEQUENCE</scope>
    <source>
        <strain evidence="3">CGMCC 4.7430</strain>
    </source>
</reference>
<dbReference type="SUPFAM" id="SSF46955">
    <property type="entry name" value="Putative DNA-binding domain"/>
    <property type="match status" value="2"/>
</dbReference>
<feature type="domain" description="HTH merR-type" evidence="2">
    <location>
        <begin position="131"/>
        <end position="200"/>
    </location>
</feature>
<dbReference type="Proteomes" id="UP000660745">
    <property type="component" value="Unassembled WGS sequence"/>
</dbReference>
<protein>
    <recommendedName>
        <fullName evidence="2">HTH merR-type domain-containing protein</fullName>
    </recommendedName>
</protein>
<dbReference type="EMBL" id="BMNK01000003">
    <property type="protein sequence ID" value="GGP05229.1"/>
    <property type="molecule type" value="Genomic_DNA"/>
</dbReference>
<dbReference type="PANTHER" id="PTHR30204">
    <property type="entry name" value="REDOX-CYCLING DRUG-SENSING TRANSCRIPTIONAL ACTIVATOR SOXR"/>
    <property type="match status" value="1"/>
</dbReference>
<proteinExistence type="predicted"/>
<sequence length="241" mass="25578">MAATIGSAPQAYTTSGLAAASGYSVQQIRDLERLAVIPPALRQPNGYRRFGSEHVTALRAYRNLAIAVGPVVARGTMREAQALPYDQAIARIVALHVALARSREDSIVALQALDGIVAEDSHDAAPTPADAMGISELANAIGVRASTLRFWEQQGLVAPERTAGLNTRRYPLAAIREARIVAALRAGGYPIPAVQAVMRSLRTISGTDDARAALQNRLRAVANRSEALLRAGTDLADLLAR</sequence>
<dbReference type="SMART" id="SM00422">
    <property type="entry name" value="HTH_MERR"/>
    <property type="match status" value="2"/>
</dbReference>
<dbReference type="PROSITE" id="PS50937">
    <property type="entry name" value="HTH_MERR_2"/>
    <property type="match status" value="2"/>
</dbReference>
<dbReference type="GO" id="GO:0003677">
    <property type="term" value="F:DNA binding"/>
    <property type="evidence" value="ECO:0007669"/>
    <property type="project" value="UniProtKB-KW"/>
</dbReference>